<dbReference type="PROSITE" id="PS50297">
    <property type="entry name" value="ANK_REP_REGION"/>
    <property type="match status" value="1"/>
</dbReference>
<feature type="signal peptide" evidence="3">
    <location>
        <begin position="1"/>
        <end position="21"/>
    </location>
</feature>
<dbReference type="SUPFAM" id="SSF48403">
    <property type="entry name" value="Ankyrin repeat"/>
    <property type="match status" value="1"/>
</dbReference>
<feature type="chain" id="PRO_5032356916" evidence="3">
    <location>
        <begin position="22"/>
        <end position="368"/>
    </location>
</feature>
<evidence type="ECO:0000313" key="5">
    <source>
        <dbReference type="Proteomes" id="UP000587070"/>
    </source>
</evidence>
<keyword evidence="5" id="KW-1185">Reference proteome</keyword>
<feature type="region of interest" description="Disordered" evidence="2">
    <location>
        <begin position="223"/>
        <end position="256"/>
    </location>
</feature>
<evidence type="ECO:0000256" key="1">
    <source>
        <dbReference type="PROSITE-ProRule" id="PRU00023"/>
    </source>
</evidence>
<dbReference type="Gene3D" id="1.25.40.20">
    <property type="entry name" value="Ankyrin repeat-containing domain"/>
    <property type="match status" value="1"/>
</dbReference>
<feature type="repeat" description="ANK" evidence="1">
    <location>
        <begin position="342"/>
        <end position="368"/>
    </location>
</feature>
<evidence type="ECO:0000313" key="4">
    <source>
        <dbReference type="EMBL" id="MBB4245657.1"/>
    </source>
</evidence>
<dbReference type="PROSITE" id="PS50088">
    <property type="entry name" value="ANK_REPEAT"/>
    <property type="match status" value="1"/>
</dbReference>
<dbReference type="AlphaFoldDB" id="A0A840FUA6"/>
<comment type="caution">
    <text evidence="4">The sequence shown here is derived from an EMBL/GenBank/DDBJ whole genome shotgun (WGS) entry which is preliminary data.</text>
</comment>
<keyword evidence="1" id="KW-0040">ANK repeat</keyword>
<gene>
    <name evidence="4" type="ORF">GGD90_000006</name>
</gene>
<reference evidence="4 5" key="1">
    <citation type="submission" date="2020-08" db="EMBL/GenBank/DDBJ databases">
        <title>Genome sequencing of Purple Non-Sulfur Bacteria from various extreme environments.</title>
        <authorList>
            <person name="Mayer M."/>
        </authorList>
    </citation>
    <scope>NUCLEOTIDE SEQUENCE [LARGE SCALE GENOMIC DNA]</scope>
    <source>
        <strain evidence="4 5">2761</strain>
    </source>
</reference>
<proteinExistence type="predicted"/>
<dbReference type="OrthoDB" id="9126736at2"/>
<dbReference type="Proteomes" id="UP000587070">
    <property type="component" value="Unassembled WGS sequence"/>
</dbReference>
<sequence length="368" mass="38927">MNLLRLLAALAIAVTGFPVQAQNILSELSGSTYREKTVYAVYDLPGKDLKIDVIETAVLDAIHLYARDAQVRQGIPPSIFPDYPGQMTLGRRLSGGPKPDCAGEMFSIEGIDSSMAKYGEKTYHRVCLFPHAAGYRINYFAIYGQQSGAGNSNPNVLAAMLGRAMGSAVGLGDSSSAINKLLVRLEGNLQGAGVAFKLVQLHPKDLAGRVVVEDDLPRPNAQTGVVAQAPAAPTPIQPTTVQPAPSVPGHQIDPRTLPPELAQLRTALMQQRETRQQLAAQQAAAGSSSKKLTTADARKELTATGLQYFNQEQFVAAIRRGDALAVELFIIGAGVDLNSGSPGSTPLAVAESSGRQDIVALLKNNGAH</sequence>
<dbReference type="RefSeq" id="WP_153117169.1">
    <property type="nucleotide sequence ID" value="NZ_JACIGE010000001.1"/>
</dbReference>
<protein>
    <submittedName>
        <fullName evidence="4">Pimeloyl-ACP methyl ester carboxylesterase</fullName>
    </submittedName>
</protein>
<keyword evidence="3" id="KW-0732">Signal</keyword>
<dbReference type="EMBL" id="JACIGE010000001">
    <property type="protein sequence ID" value="MBB4245657.1"/>
    <property type="molecule type" value="Genomic_DNA"/>
</dbReference>
<organism evidence="4 5">
    <name type="scientific">Rhodocyclus tenuis</name>
    <name type="common">Rhodospirillum tenue</name>
    <dbReference type="NCBI Taxonomy" id="1066"/>
    <lineage>
        <taxon>Bacteria</taxon>
        <taxon>Pseudomonadati</taxon>
        <taxon>Pseudomonadota</taxon>
        <taxon>Betaproteobacteria</taxon>
        <taxon>Rhodocyclales</taxon>
        <taxon>Rhodocyclaceae</taxon>
        <taxon>Rhodocyclus</taxon>
    </lineage>
</organism>
<accession>A0A840FUA6</accession>
<evidence type="ECO:0000256" key="2">
    <source>
        <dbReference type="SAM" id="MobiDB-lite"/>
    </source>
</evidence>
<dbReference type="InterPro" id="IPR036770">
    <property type="entry name" value="Ankyrin_rpt-contain_sf"/>
</dbReference>
<name>A0A840FUA6_RHOTE</name>
<evidence type="ECO:0000256" key="3">
    <source>
        <dbReference type="SAM" id="SignalP"/>
    </source>
</evidence>
<dbReference type="InterPro" id="IPR002110">
    <property type="entry name" value="Ankyrin_rpt"/>
</dbReference>